<evidence type="ECO:0000313" key="1">
    <source>
        <dbReference type="EMBL" id="QNO50805.1"/>
    </source>
</evidence>
<reference evidence="1" key="1">
    <citation type="submission" date="2020-06" db="EMBL/GenBank/DDBJ databases">
        <title>Unique genomic features of the anaerobic methanotrophic archaea.</title>
        <authorList>
            <person name="Chadwick G.L."/>
            <person name="Skennerton C.T."/>
            <person name="Laso-Perez R."/>
            <person name="Leu A.O."/>
            <person name="Speth D.R."/>
            <person name="Yu H."/>
            <person name="Morgan-Lang C."/>
            <person name="Hatzenpichler R."/>
            <person name="Goudeau D."/>
            <person name="Malmstrom R."/>
            <person name="Brazelton W.J."/>
            <person name="Woyke T."/>
            <person name="Hallam S.J."/>
            <person name="Tyson G.W."/>
            <person name="Wegener G."/>
            <person name="Boetius A."/>
            <person name="Orphan V."/>
        </authorList>
    </citation>
    <scope>NUCLEOTIDE SEQUENCE</scope>
</reference>
<dbReference type="Pfam" id="PF09845">
    <property type="entry name" value="OapC"/>
    <property type="match status" value="2"/>
</dbReference>
<dbReference type="AlphaFoldDB" id="A0A7G9YS21"/>
<dbReference type="InterPro" id="IPR018645">
    <property type="entry name" value="OapC-like"/>
</dbReference>
<name>A0A7G9YS21_9EURY</name>
<organism evidence="1">
    <name type="scientific">Candidatus Methanophagaceae archaeon ANME-1 ERB6</name>
    <dbReference type="NCBI Taxonomy" id="2759912"/>
    <lineage>
        <taxon>Archaea</taxon>
        <taxon>Methanobacteriati</taxon>
        <taxon>Methanobacteriota</taxon>
        <taxon>Stenosarchaea group</taxon>
        <taxon>Methanomicrobia</taxon>
        <taxon>Candidatus Methanophagales</taxon>
        <taxon>Candidatus Methanophagaceae</taxon>
    </lineage>
</organism>
<sequence>MHKCLKCGKKFEKLTKEMLHGCPECGGTLFLYLKEGEEITAAELVDRIKIEGKMPSPEEEERIESLRILSPGVYELNLDALLEKKEIVMGIKENGSYAIHLPSLFAKRNTKRR</sequence>
<proteinExistence type="predicted"/>
<evidence type="ECO:0008006" key="2">
    <source>
        <dbReference type="Google" id="ProtNLM"/>
    </source>
</evidence>
<gene>
    <name evidence="1" type="ORF">GLJDJJHM_00009</name>
</gene>
<accession>A0A7G9YS21</accession>
<protein>
    <recommendedName>
        <fullName evidence="2">Zn-ribbon containing protein</fullName>
    </recommendedName>
</protein>
<dbReference type="EMBL" id="MT631452">
    <property type="protein sequence ID" value="QNO50805.1"/>
    <property type="molecule type" value="Genomic_DNA"/>
</dbReference>
<dbReference type="Gene3D" id="2.20.28.30">
    <property type="entry name" value="RNA polymerase ii, chain L"/>
    <property type="match status" value="1"/>
</dbReference>